<keyword evidence="1" id="KW-1133">Transmembrane helix</keyword>
<dbReference type="EMBL" id="CACVAP010000012">
    <property type="protein sequence ID" value="CAA6799075.1"/>
    <property type="molecule type" value="Genomic_DNA"/>
</dbReference>
<evidence type="ECO:0008006" key="3">
    <source>
        <dbReference type="Google" id="ProtNLM"/>
    </source>
</evidence>
<accession>A0A6S6RSI2</accession>
<keyword evidence="1" id="KW-0472">Membrane</keyword>
<organism evidence="2">
    <name type="scientific">uncultured Sulfurovum sp</name>
    <dbReference type="NCBI Taxonomy" id="269237"/>
    <lineage>
        <taxon>Bacteria</taxon>
        <taxon>Pseudomonadati</taxon>
        <taxon>Campylobacterota</taxon>
        <taxon>Epsilonproteobacteria</taxon>
        <taxon>Campylobacterales</taxon>
        <taxon>Sulfurovaceae</taxon>
        <taxon>Sulfurovum</taxon>
        <taxon>environmental samples</taxon>
    </lineage>
</organism>
<dbReference type="PANTHER" id="PTHR39550">
    <property type="entry name" value="SLL0658 PROTEIN"/>
    <property type="match status" value="1"/>
</dbReference>
<dbReference type="PANTHER" id="PTHR39550:SF1">
    <property type="entry name" value="SLL0658 PROTEIN"/>
    <property type="match status" value="1"/>
</dbReference>
<reference evidence="2" key="1">
    <citation type="submission" date="2020-01" db="EMBL/GenBank/DDBJ databases">
        <authorList>
            <person name="Meier V. D."/>
            <person name="Meier V D."/>
        </authorList>
    </citation>
    <scope>NUCLEOTIDE SEQUENCE</scope>
    <source>
        <strain evidence="2">HLG_WM_MAG_06</strain>
    </source>
</reference>
<dbReference type="Pfam" id="PF11848">
    <property type="entry name" value="DUF3368"/>
    <property type="match status" value="1"/>
</dbReference>
<gene>
    <name evidence="2" type="ORF">HELGO_WM29651</name>
</gene>
<sequence>MSQKNDGVKEAIERTEFIKIREVRNQTILDDMKSAKLDRGEIEAISLALETSLDLIIDERLGRRYAQSKNINIMGLLGILKINLINGFISYVELLYILEEFKEVGFRINPRLEKSFLESIIELKK</sequence>
<proteinExistence type="predicted"/>
<name>A0A6S6RSI2_9BACT</name>
<evidence type="ECO:0000256" key="1">
    <source>
        <dbReference type="SAM" id="Phobius"/>
    </source>
</evidence>
<dbReference type="AlphaFoldDB" id="A0A6S6RSI2"/>
<protein>
    <recommendedName>
        <fullName evidence="3">DUF3368 domain-containing protein</fullName>
    </recommendedName>
</protein>
<feature type="transmembrane region" description="Helical" evidence="1">
    <location>
        <begin position="73"/>
        <end position="98"/>
    </location>
</feature>
<keyword evidence="1" id="KW-0812">Transmembrane</keyword>
<evidence type="ECO:0000313" key="2">
    <source>
        <dbReference type="EMBL" id="CAA6799075.1"/>
    </source>
</evidence>
<dbReference type="InterPro" id="IPR021799">
    <property type="entry name" value="PIN-like_prokaryotic"/>
</dbReference>